<name>A0A8H3H632_9AGAM</name>
<evidence type="ECO:0000256" key="3">
    <source>
        <dbReference type="SAM" id="MobiDB-lite"/>
    </source>
</evidence>
<evidence type="ECO:0000313" key="5">
    <source>
        <dbReference type="EMBL" id="CAE6482257.1"/>
    </source>
</evidence>
<dbReference type="InterPro" id="IPR054586">
    <property type="entry name" value="MACPF_1_fungal"/>
</dbReference>
<dbReference type="Proteomes" id="UP000663841">
    <property type="component" value="Unassembled WGS sequence"/>
</dbReference>
<dbReference type="InterPro" id="IPR036404">
    <property type="entry name" value="Jacalin-like_lectin_dom_sf"/>
</dbReference>
<feature type="domain" description="Jacalin-type lectin" evidence="4">
    <location>
        <begin position="437"/>
        <end position="577"/>
    </location>
</feature>
<keyword evidence="2" id="KW-0430">Lectin</keyword>
<dbReference type="InterPro" id="IPR052321">
    <property type="entry name" value="PolyBind_ProtTraffic"/>
</dbReference>
<evidence type="ECO:0000256" key="1">
    <source>
        <dbReference type="ARBA" id="ARBA00022729"/>
    </source>
</evidence>
<dbReference type="PANTHER" id="PTHR33589">
    <property type="entry name" value="OS11G0524900 PROTEIN"/>
    <property type="match status" value="1"/>
</dbReference>
<keyword evidence="1" id="KW-0732">Signal</keyword>
<organism evidence="5 6">
    <name type="scientific">Rhizoctonia solani</name>
    <dbReference type="NCBI Taxonomy" id="456999"/>
    <lineage>
        <taxon>Eukaryota</taxon>
        <taxon>Fungi</taxon>
        <taxon>Dikarya</taxon>
        <taxon>Basidiomycota</taxon>
        <taxon>Agaricomycotina</taxon>
        <taxon>Agaricomycetes</taxon>
        <taxon>Cantharellales</taxon>
        <taxon>Ceratobasidiaceae</taxon>
        <taxon>Rhizoctonia</taxon>
    </lineage>
</organism>
<protein>
    <recommendedName>
        <fullName evidence="4">Jacalin-type lectin domain-containing protein</fullName>
    </recommendedName>
</protein>
<gene>
    <name evidence="5" type="ORF">RDB_LOCUS211633</name>
</gene>
<dbReference type="Pfam" id="PF22693">
    <property type="entry name" value="MACPF_1"/>
    <property type="match status" value="1"/>
</dbReference>
<accession>A0A8H3H632</accession>
<reference evidence="5" key="1">
    <citation type="submission" date="2021-01" db="EMBL/GenBank/DDBJ databases">
        <authorList>
            <person name="Kaushik A."/>
        </authorList>
    </citation>
    <scope>NUCLEOTIDE SEQUENCE</scope>
    <source>
        <strain evidence="5">AG3-T5</strain>
    </source>
</reference>
<dbReference type="Pfam" id="PF01419">
    <property type="entry name" value="Jacalin"/>
    <property type="match status" value="2"/>
</dbReference>
<evidence type="ECO:0000256" key="2">
    <source>
        <dbReference type="ARBA" id="ARBA00022734"/>
    </source>
</evidence>
<evidence type="ECO:0000313" key="6">
    <source>
        <dbReference type="Proteomes" id="UP000663841"/>
    </source>
</evidence>
<dbReference type="GO" id="GO:0030246">
    <property type="term" value="F:carbohydrate binding"/>
    <property type="evidence" value="ECO:0007669"/>
    <property type="project" value="UniProtKB-KW"/>
</dbReference>
<feature type="region of interest" description="Disordered" evidence="3">
    <location>
        <begin position="1"/>
        <end position="27"/>
    </location>
</feature>
<evidence type="ECO:0000259" key="4">
    <source>
        <dbReference type="PROSITE" id="PS51752"/>
    </source>
</evidence>
<dbReference type="AlphaFoldDB" id="A0A8H3H632"/>
<comment type="caution">
    <text evidence="5">The sequence shown here is derived from an EMBL/GenBank/DDBJ whole genome shotgun (WGS) entry which is preliminary data.</text>
</comment>
<dbReference type="SUPFAM" id="SSF51101">
    <property type="entry name" value="Mannose-binding lectins"/>
    <property type="match status" value="2"/>
</dbReference>
<dbReference type="SMART" id="SM00915">
    <property type="entry name" value="Jacalin"/>
    <property type="match status" value="1"/>
</dbReference>
<dbReference type="Gene3D" id="2.100.10.30">
    <property type="entry name" value="Jacalin-like lectin domain"/>
    <property type="match status" value="2"/>
</dbReference>
<sequence length="578" mass="63869">MSTGQATHANDSGNNNPPLSLEFATNPNPSENNHILMNSGWLCGYRVENLTRPQVLPHQVASYIDGATPFVEETNEILSEVVTTYSKRESNYVHHGWSVGAITTISPWTLSRIHATNQKNVEGVWVTKKNLVVRCRVQVLLQDLAPVPEFVAAIEEALGRSTRFEKFQAVYHALSRWGDVVPLEIEIGSSLTSTDTEANFSQLPAVLYNNLAHLSILKTSSMIRKGASSNAKWDDWTWTTTDIPATEWRPITIVTVAPTFSLLTNDLQAQLAELYMERLSYTPPLTIDPIFGGREIYDGTHNTSRTISQVEIRIGSCIDRLSLIYRDGMVSRGGGEGGAEHSPFALANGEYITEMLTCNDGNWLRGIQFVTDMGRCSVIYGQFEGILTIARSKGGFLAGLIIRTRMNVYNNEAIAGIWGIWRHDYISRVPKENDVYSDYFGAKAQHGAGFNDRAIIGNSSAMYISSVEVHFGTEIDSIQNGKIKTACHGGTGGNYRKFELEDGEHIVSISGRCNEKVLTQLCFGTNLGRTSEIYGIGGGQEFSARAPQGENGRYLRLQYILGKSDSKLNGIMFAWTPI</sequence>
<proteinExistence type="predicted"/>
<dbReference type="PANTHER" id="PTHR33589:SF3">
    <property type="entry name" value="ZYMOGEN GRANULE MEMBRANE PROTEIN 16-LIKE"/>
    <property type="match status" value="1"/>
</dbReference>
<dbReference type="EMBL" id="CAJMWW010000667">
    <property type="protein sequence ID" value="CAE6482257.1"/>
    <property type="molecule type" value="Genomic_DNA"/>
</dbReference>
<dbReference type="PROSITE" id="PS51752">
    <property type="entry name" value="JACALIN_LECTIN"/>
    <property type="match status" value="1"/>
</dbReference>
<dbReference type="InterPro" id="IPR001229">
    <property type="entry name" value="Jacalin-like_lectin_dom"/>
</dbReference>